<dbReference type="RefSeq" id="WP_249477652.1">
    <property type="nucleotide sequence ID" value="NZ_CP097218.1"/>
</dbReference>
<keyword evidence="2" id="KW-0560">Oxidoreductase</keyword>
<dbReference type="InterPro" id="IPR002347">
    <property type="entry name" value="SDR_fam"/>
</dbReference>
<organism evidence="3 4">
    <name type="scientific">Brachybacterium kimchii</name>
    <dbReference type="NCBI Taxonomy" id="2942909"/>
    <lineage>
        <taxon>Bacteria</taxon>
        <taxon>Bacillati</taxon>
        <taxon>Actinomycetota</taxon>
        <taxon>Actinomycetes</taxon>
        <taxon>Micrococcales</taxon>
        <taxon>Dermabacteraceae</taxon>
        <taxon>Brachybacterium</taxon>
    </lineage>
</organism>
<sequence>MRTRGPSLWVTGGGSGMGRATAISAATTGWRVAISGRRREALEETAAEITAAGGDTTVLPLDVQDRDAVASTARQVADHFGGLDAVVLAAGLNTPRRRWEDQDLGEFDAIVRTNLQATASVISASLPHLRDGGGLIVVISSFAGWAFQPGAGVAYSASKTALSSLVRTLNQQEAPYGVRSCHLCPGDVATDFLEQRPQVPDAEARSVMLTADDIARAVQFVLDSPSHVRVDELVVSPVSQR</sequence>
<dbReference type="Proteomes" id="UP001055868">
    <property type="component" value="Chromosome"/>
</dbReference>
<evidence type="ECO:0000256" key="1">
    <source>
        <dbReference type="ARBA" id="ARBA00006484"/>
    </source>
</evidence>
<gene>
    <name evidence="3" type="ORF">M4486_12930</name>
</gene>
<name>A0ABY4N5D4_9MICO</name>
<accession>A0ABY4N5D4</accession>
<reference evidence="3" key="1">
    <citation type="submission" date="2022-05" db="EMBL/GenBank/DDBJ databases">
        <title>Genomic analysis of Brachybacterium sp. CBA3104.</title>
        <authorList>
            <person name="Roh S.W."/>
            <person name="Kim Y.B."/>
            <person name="Kim Y."/>
        </authorList>
    </citation>
    <scope>NUCLEOTIDE SEQUENCE</scope>
    <source>
        <strain evidence="3">CBA3104</strain>
    </source>
</reference>
<proteinExistence type="inferred from homology"/>
<protein>
    <submittedName>
        <fullName evidence="3">SDR family oxidoreductase</fullName>
    </submittedName>
</protein>
<dbReference type="SUPFAM" id="SSF51735">
    <property type="entry name" value="NAD(P)-binding Rossmann-fold domains"/>
    <property type="match status" value="1"/>
</dbReference>
<evidence type="ECO:0000313" key="3">
    <source>
        <dbReference type="EMBL" id="UQN28534.1"/>
    </source>
</evidence>
<comment type="similarity">
    <text evidence="1">Belongs to the short-chain dehydrogenases/reductases (SDR) family.</text>
</comment>
<dbReference type="PANTHER" id="PTHR44196">
    <property type="entry name" value="DEHYDROGENASE/REDUCTASE SDR FAMILY MEMBER 7B"/>
    <property type="match status" value="1"/>
</dbReference>
<evidence type="ECO:0000256" key="2">
    <source>
        <dbReference type="ARBA" id="ARBA00023002"/>
    </source>
</evidence>
<dbReference type="EMBL" id="CP097218">
    <property type="protein sequence ID" value="UQN28534.1"/>
    <property type="molecule type" value="Genomic_DNA"/>
</dbReference>
<dbReference type="PANTHER" id="PTHR44196:SF1">
    <property type="entry name" value="DEHYDROGENASE_REDUCTASE SDR FAMILY MEMBER 7B"/>
    <property type="match status" value="1"/>
</dbReference>
<dbReference type="Gene3D" id="3.40.50.720">
    <property type="entry name" value="NAD(P)-binding Rossmann-like Domain"/>
    <property type="match status" value="1"/>
</dbReference>
<dbReference type="Pfam" id="PF00106">
    <property type="entry name" value="adh_short"/>
    <property type="match status" value="1"/>
</dbReference>
<dbReference type="CDD" id="cd05233">
    <property type="entry name" value="SDR_c"/>
    <property type="match status" value="1"/>
</dbReference>
<dbReference type="PRINTS" id="PR00081">
    <property type="entry name" value="GDHRDH"/>
</dbReference>
<keyword evidence="4" id="KW-1185">Reference proteome</keyword>
<evidence type="ECO:0000313" key="4">
    <source>
        <dbReference type="Proteomes" id="UP001055868"/>
    </source>
</evidence>
<dbReference type="InterPro" id="IPR036291">
    <property type="entry name" value="NAD(P)-bd_dom_sf"/>
</dbReference>